<evidence type="ECO:0000313" key="1">
    <source>
        <dbReference type="EMBL" id="MFC0317538.1"/>
    </source>
</evidence>
<organism evidence="1 2">
    <name type="scientific">Olivibacter oleidegradans</name>
    <dbReference type="NCBI Taxonomy" id="760123"/>
    <lineage>
        <taxon>Bacteria</taxon>
        <taxon>Pseudomonadati</taxon>
        <taxon>Bacteroidota</taxon>
        <taxon>Sphingobacteriia</taxon>
        <taxon>Sphingobacteriales</taxon>
        <taxon>Sphingobacteriaceae</taxon>
        <taxon>Olivibacter</taxon>
    </lineage>
</organism>
<dbReference type="SUPFAM" id="SSF48452">
    <property type="entry name" value="TPR-like"/>
    <property type="match status" value="1"/>
</dbReference>
<dbReference type="EMBL" id="JBHLWO010000001">
    <property type="protein sequence ID" value="MFC0317538.1"/>
    <property type="molecule type" value="Genomic_DNA"/>
</dbReference>
<accession>A0ABV6HF77</accession>
<reference evidence="1 2" key="1">
    <citation type="submission" date="2024-09" db="EMBL/GenBank/DDBJ databases">
        <authorList>
            <person name="Sun Q."/>
            <person name="Mori K."/>
        </authorList>
    </citation>
    <scope>NUCLEOTIDE SEQUENCE [LARGE SCALE GENOMIC DNA]</scope>
    <source>
        <strain evidence="1 2">CCM 7765</strain>
    </source>
</reference>
<dbReference type="InterPro" id="IPR011990">
    <property type="entry name" value="TPR-like_helical_dom_sf"/>
</dbReference>
<comment type="caution">
    <text evidence="1">The sequence shown here is derived from an EMBL/GenBank/DDBJ whole genome shotgun (WGS) entry which is preliminary data.</text>
</comment>
<proteinExistence type="predicted"/>
<dbReference type="Proteomes" id="UP001589774">
    <property type="component" value="Unassembled WGS sequence"/>
</dbReference>
<name>A0ABV6HF77_9SPHI</name>
<sequence length="809" mass="93840">MNNYKKLSIAFSFFILLFYGEIAINIACGPEPDPYDYYVSYFHNDIQGDTYAAFSFTDLSFLYSEDEPQKESQINCDEWAQYLGGDVKATDVFSVMYRADNKTDSLISAWRTKKSITLPDTLKDNTFLQAIAKHKSAFDYYLFAKDCEEASAYAYDMWDPAPRDTTSMDSLAEKAIKRLKKVKRDEFLRLRYAYQAARMYHYSARYEKCLAVYEDYIEPLSYRSAVRGWALALKAGALRWLGDKEQAAFLFSKVFESNPERRIQAYKNYHYIDVSTPSVLALAKSKEEQAVIWSIEGFNNPSLNLHTLDTVYKLAPTSVLNGVLLIREMNKLEGYLNESPLSNDVYGYRNYYYGSDSLQLKAKSYADSLFRFSLHLASDKKYREPAFATIAAAYISWMQGENKRAFDLLQQLNPEHLSPKLQDQYRITELLVQASNIKKGDNFNPNALVPALKWLDEKCIVERKDKVDSFYGQKDLRFSRTTRHFYQSLLAPKYLALQDTAMAAILMVKGDLEWNHSHTRDSLFKYSSSETINFWRQQLTPTSLLRIKTLKENTPKDGLTEYLVKVLPALPNDDYYELLGTGYLRTHEYDKAVAAFDKLSPNYKFWVASDWYGSSEDAALHADPFLTTINDYPKAYADRGLNKKEFAEQMAMWQRKIKSNPKNAAKYYFAMANGVYQTGIFGNSWYLISYSWSHLDAYVSGTNYYDDDYKHAKQAIIWYEKARSLSKDVNFKATCTFMLAKCEQKKYGYRSVNDYYSSHNYGEPDPLWLFSMKNKYFVELEKYYKGTVFYNQALGECSYLSDFISARSK</sequence>
<evidence type="ECO:0000313" key="2">
    <source>
        <dbReference type="Proteomes" id="UP001589774"/>
    </source>
</evidence>
<evidence type="ECO:0008006" key="3">
    <source>
        <dbReference type="Google" id="ProtNLM"/>
    </source>
</evidence>
<protein>
    <recommendedName>
        <fullName evidence="3">Tetratricopeptide repeat protein</fullName>
    </recommendedName>
</protein>
<dbReference type="RefSeq" id="WP_130854555.1">
    <property type="nucleotide sequence ID" value="NZ_JBHLWO010000001.1"/>
</dbReference>
<gene>
    <name evidence="1" type="ORF">ACFFI0_04420</name>
</gene>
<keyword evidence="2" id="KW-1185">Reference proteome</keyword>